<protein>
    <submittedName>
        <fullName evidence="1">Uncharacterized protein</fullName>
    </submittedName>
</protein>
<evidence type="ECO:0000313" key="1">
    <source>
        <dbReference type="EMBL" id="JAP63086.1"/>
    </source>
</evidence>
<gene>
    <name evidence="1" type="ORF">TR127400</name>
</gene>
<reference evidence="1" key="1">
    <citation type="submission" date="2016-01" db="EMBL/GenBank/DDBJ databases">
        <title>Reference transcriptome for the parasite Schistocephalus solidus: insights into the molecular evolution of parasitism.</title>
        <authorList>
            <person name="Hebert F.O."/>
            <person name="Grambauer S."/>
            <person name="Barber I."/>
            <person name="Landry C.R."/>
            <person name="Aubin-Horth N."/>
        </authorList>
    </citation>
    <scope>NUCLEOTIDE SEQUENCE</scope>
</reference>
<sequence length="118" mass="13306">MANSAPNDTNVNECTRLGLALSDTFKFTKRSTLPIHTPAQQSNYQHQQRHSLHPTRCYQFWFALVKHFNTYGNANVIRTQGTSTTASSQNSLKLSALGLHRSITDWPGQPARNLSQYD</sequence>
<dbReference type="EMBL" id="GEEE01000139">
    <property type="protein sequence ID" value="JAP63086.1"/>
    <property type="molecule type" value="Transcribed_RNA"/>
</dbReference>
<dbReference type="AlphaFoldDB" id="A0A0V0JBY2"/>
<dbReference type="EMBL" id="GEEE01011131">
    <property type="protein sequence ID" value="JAP52094.1"/>
    <property type="molecule type" value="Transcribed_RNA"/>
</dbReference>
<proteinExistence type="predicted"/>
<accession>A0A0V0JBY2</accession>
<organism evidence="1">
    <name type="scientific">Schistocephalus solidus</name>
    <name type="common">Tapeworm</name>
    <dbReference type="NCBI Taxonomy" id="70667"/>
    <lineage>
        <taxon>Eukaryota</taxon>
        <taxon>Metazoa</taxon>
        <taxon>Spiralia</taxon>
        <taxon>Lophotrochozoa</taxon>
        <taxon>Platyhelminthes</taxon>
        <taxon>Cestoda</taxon>
        <taxon>Eucestoda</taxon>
        <taxon>Diphyllobothriidea</taxon>
        <taxon>Diphyllobothriidae</taxon>
        <taxon>Schistocephalus</taxon>
    </lineage>
</organism>
<dbReference type="EMBL" id="GEEE01012503">
    <property type="protein sequence ID" value="JAP50722.1"/>
    <property type="molecule type" value="Transcribed_RNA"/>
</dbReference>
<name>A0A0V0JBY2_SCHSO</name>